<evidence type="ECO:0000313" key="6">
    <source>
        <dbReference type="Proteomes" id="UP000269154"/>
    </source>
</evidence>
<comment type="caution">
    <text evidence="5">The sequence shown here is derived from an EMBL/GenBank/DDBJ whole genome shotgun (WGS) entry which is preliminary data.</text>
</comment>
<comment type="similarity">
    <text evidence="1">Belongs to the acetyltransferase family.</text>
</comment>
<dbReference type="SUPFAM" id="SSF55729">
    <property type="entry name" value="Acyl-CoA N-acyltransferases (Nat)"/>
    <property type="match status" value="1"/>
</dbReference>
<dbReference type="Gene3D" id="3.40.630.30">
    <property type="match status" value="1"/>
</dbReference>
<dbReference type="CDD" id="cd04301">
    <property type="entry name" value="NAT_SF"/>
    <property type="match status" value="1"/>
</dbReference>
<dbReference type="InterPro" id="IPR051016">
    <property type="entry name" value="Diverse_Substrate_AcTransf"/>
</dbReference>
<keyword evidence="6" id="KW-1185">Reference proteome</keyword>
<sequence>MLNQEIVIREAVPSDIKIIMELLYLKAEFDGCPESLKATTEKLNNDLFGTTPLTSILLAEVGGKAVGFASYHRIYSTFLAKPGIWLDDLYLKAEYRGQKIGKALMTRLYQIAEETGCGRVDWTVNINNSQGINFYEKMGAKIIEKVRLCRLEIH</sequence>
<dbReference type="GO" id="GO:0008080">
    <property type="term" value="F:N-acetyltransferase activity"/>
    <property type="evidence" value="ECO:0007669"/>
    <property type="project" value="TreeGrafter"/>
</dbReference>
<dbReference type="FunFam" id="3.40.630.30:FF:000064">
    <property type="entry name" value="GNAT family acetyltransferase"/>
    <property type="match status" value="1"/>
</dbReference>
<evidence type="ECO:0000259" key="4">
    <source>
        <dbReference type="PROSITE" id="PS51186"/>
    </source>
</evidence>
<dbReference type="AlphaFoldDB" id="A0A3N6PBH1"/>
<dbReference type="Proteomes" id="UP000269154">
    <property type="component" value="Unassembled WGS sequence"/>
</dbReference>
<evidence type="ECO:0000313" key="5">
    <source>
        <dbReference type="EMBL" id="RQH53499.1"/>
    </source>
</evidence>
<keyword evidence="2 5" id="KW-0808">Transferase</keyword>
<evidence type="ECO:0000256" key="3">
    <source>
        <dbReference type="ARBA" id="ARBA00023315"/>
    </source>
</evidence>
<evidence type="ECO:0000256" key="2">
    <source>
        <dbReference type="ARBA" id="ARBA00022679"/>
    </source>
</evidence>
<accession>A0A3N6PBH1</accession>
<protein>
    <submittedName>
        <fullName evidence="5">GNAT family N-acetyltransferase</fullName>
    </submittedName>
</protein>
<dbReference type="EMBL" id="RCBY01000012">
    <property type="protein sequence ID" value="RQH53499.1"/>
    <property type="molecule type" value="Genomic_DNA"/>
</dbReference>
<dbReference type="PROSITE" id="PS51186">
    <property type="entry name" value="GNAT"/>
    <property type="match status" value="1"/>
</dbReference>
<dbReference type="InterPro" id="IPR000182">
    <property type="entry name" value="GNAT_dom"/>
</dbReference>
<dbReference type="PANTHER" id="PTHR10545:SF29">
    <property type="entry name" value="GH14572P-RELATED"/>
    <property type="match status" value="1"/>
</dbReference>
<evidence type="ECO:0000256" key="1">
    <source>
        <dbReference type="ARBA" id="ARBA00008694"/>
    </source>
</evidence>
<dbReference type="Pfam" id="PF00583">
    <property type="entry name" value="Acetyltransf_1"/>
    <property type="match status" value="1"/>
</dbReference>
<gene>
    <name evidence="5" type="ORF">D5R40_03755</name>
</gene>
<proteinExistence type="inferred from homology"/>
<dbReference type="OrthoDB" id="9792929at2"/>
<feature type="domain" description="N-acetyltransferase" evidence="4">
    <location>
        <begin position="6"/>
        <end position="154"/>
    </location>
</feature>
<dbReference type="RefSeq" id="WP_124144218.1">
    <property type="nucleotide sequence ID" value="NZ_CAWOKI010000390.1"/>
</dbReference>
<organism evidence="5 6">
    <name type="scientific">Okeania hirsuta</name>
    <dbReference type="NCBI Taxonomy" id="1458930"/>
    <lineage>
        <taxon>Bacteria</taxon>
        <taxon>Bacillati</taxon>
        <taxon>Cyanobacteriota</taxon>
        <taxon>Cyanophyceae</taxon>
        <taxon>Oscillatoriophycideae</taxon>
        <taxon>Oscillatoriales</taxon>
        <taxon>Microcoleaceae</taxon>
        <taxon>Okeania</taxon>
    </lineage>
</organism>
<dbReference type="InterPro" id="IPR016181">
    <property type="entry name" value="Acyl_CoA_acyltransferase"/>
</dbReference>
<name>A0A3N6PBH1_9CYAN</name>
<dbReference type="PANTHER" id="PTHR10545">
    <property type="entry name" value="DIAMINE N-ACETYLTRANSFERASE"/>
    <property type="match status" value="1"/>
</dbReference>
<reference evidence="5 6" key="1">
    <citation type="journal article" date="2018" name="ACS Chem. Biol.">
        <title>Ketoreductase domain dysfunction expands chemodiversity: malyngamide biosynthesis in the cyanobacterium Okeania hirsuta.</title>
        <authorList>
            <person name="Moss N.A."/>
            <person name="Leao T."/>
            <person name="Rankin M."/>
            <person name="McCullough T.M."/>
            <person name="Qu P."/>
            <person name="Korobeynikov A."/>
            <person name="Smith J.L."/>
            <person name="Gerwick L."/>
            <person name="Gerwick W.H."/>
        </authorList>
    </citation>
    <scope>NUCLEOTIDE SEQUENCE [LARGE SCALE GENOMIC DNA]</scope>
    <source>
        <strain evidence="5 6">PAB10Feb10-1</strain>
    </source>
</reference>
<keyword evidence="3" id="KW-0012">Acyltransferase</keyword>